<organism evidence="2 3">
    <name type="scientific">Austropuccinia psidii MF-1</name>
    <dbReference type="NCBI Taxonomy" id="1389203"/>
    <lineage>
        <taxon>Eukaryota</taxon>
        <taxon>Fungi</taxon>
        <taxon>Dikarya</taxon>
        <taxon>Basidiomycota</taxon>
        <taxon>Pucciniomycotina</taxon>
        <taxon>Pucciniomycetes</taxon>
        <taxon>Pucciniales</taxon>
        <taxon>Sphaerophragmiaceae</taxon>
        <taxon>Austropuccinia</taxon>
    </lineage>
</organism>
<comment type="caution">
    <text evidence="2">The sequence shown here is derived from an EMBL/GenBank/DDBJ whole genome shotgun (WGS) entry which is preliminary data.</text>
</comment>
<gene>
    <name evidence="2" type="ORF">O181_027512</name>
</gene>
<sequence length="108" mass="12355">MLSLNGQNLQQWWRTYKWKFVDTTWFLNSMGAGTTHGSPSKIQEEIDECFPCYKQMFQIIGDKQHVVGHNVFDSSTKTNEYDQDSDASHCDPLGLDKSNESDSNGTKK</sequence>
<protein>
    <submittedName>
        <fullName evidence="2">Uncharacterized protein</fullName>
    </submittedName>
</protein>
<accession>A0A9Q3H1R8</accession>
<proteinExistence type="predicted"/>
<dbReference type="OrthoDB" id="2507256at2759"/>
<evidence type="ECO:0000256" key="1">
    <source>
        <dbReference type="SAM" id="MobiDB-lite"/>
    </source>
</evidence>
<reference evidence="2" key="1">
    <citation type="submission" date="2021-03" db="EMBL/GenBank/DDBJ databases">
        <title>Draft genome sequence of rust myrtle Austropuccinia psidii MF-1, a brazilian biotype.</title>
        <authorList>
            <person name="Quecine M.C."/>
            <person name="Pachon D.M.R."/>
            <person name="Bonatelli M.L."/>
            <person name="Correr F.H."/>
            <person name="Franceschini L.M."/>
            <person name="Leite T.F."/>
            <person name="Margarido G.R.A."/>
            <person name="Almeida C.A."/>
            <person name="Ferrarezi J.A."/>
            <person name="Labate C.A."/>
        </authorList>
    </citation>
    <scope>NUCLEOTIDE SEQUENCE</scope>
    <source>
        <strain evidence="2">MF-1</strain>
    </source>
</reference>
<keyword evidence="3" id="KW-1185">Reference proteome</keyword>
<dbReference type="EMBL" id="AVOT02009289">
    <property type="protein sequence ID" value="MBW0487797.1"/>
    <property type="molecule type" value="Genomic_DNA"/>
</dbReference>
<dbReference type="AlphaFoldDB" id="A0A9Q3H1R8"/>
<evidence type="ECO:0000313" key="2">
    <source>
        <dbReference type="EMBL" id="MBW0487797.1"/>
    </source>
</evidence>
<dbReference type="Proteomes" id="UP000765509">
    <property type="component" value="Unassembled WGS sequence"/>
</dbReference>
<evidence type="ECO:0000313" key="3">
    <source>
        <dbReference type="Proteomes" id="UP000765509"/>
    </source>
</evidence>
<feature type="region of interest" description="Disordered" evidence="1">
    <location>
        <begin position="77"/>
        <end position="108"/>
    </location>
</feature>
<name>A0A9Q3H1R8_9BASI</name>